<keyword evidence="2" id="KW-1185">Reference proteome</keyword>
<sequence length="254" mass="30061">MKKENVFKQNLAESELPKFLNEMLDEQEQKRFLEILNNENFELVNEVVDTCDDEWFFAYSVLTYPERENLFTEYAMNIIDDYAYRYNTALYENSIPASRDKREAVNSVWKEYTNFIKDVEICIEYKLEVAGDDDNSELIDEIMNISDKISAFTNYGDLEYFKCDGYHYTINETRVDVVEAITTIKELVEQSSEQLNSLDAYYHYKSAQEIIENADSLLKKAKEGLYGAIINNRVTFNYLFFNNMVRHDMQDREL</sequence>
<protein>
    <submittedName>
        <fullName evidence="1">Uncharacterized protein</fullName>
    </submittedName>
</protein>
<dbReference type="KEGG" id="cinf:CINF_0627"/>
<organism evidence="1 2">
    <name type="scientific">Candidatus Campylobacter infans</name>
    <dbReference type="NCBI Taxonomy" id="2561898"/>
    <lineage>
        <taxon>Bacteria</taxon>
        <taxon>Pseudomonadati</taxon>
        <taxon>Campylobacterota</taxon>
        <taxon>Epsilonproteobacteria</taxon>
        <taxon>Campylobacterales</taxon>
        <taxon>Campylobacteraceae</taxon>
        <taxon>Campylobacter</taxon>
    </lineage>
</organism>
<reference evidence="1 2" key="1">
    <citation type="submission" date="2020-02" db="EMBL/GenBank/DDBJ databases">
        <title>Complete genome sequence of the novel Campylobacter species Candidatus Campylobacter infans.</title>
        <authorList>
            <person name="Duim B."/>
            <person name="Zomer A."/>
            <person name="van der Graaf L."/>
            <person name="Wagenaar J."/>
        </authorList>
    </citation>
    <scope>NUCLEOTIDE SEQUENCE [LARGE SCALE GENOMIC DNA]</scope>
    <source>
        <strain evidence="1 2">19S00001</strain>
    </source>
</reference>
<name>A0A7H9CK43_9BACT</name>
<accession>A0A7H9CK43</accession>
<gene>
    <name evidence="1" type="ORF">CINF_0627</name>
</gene>
<dbReference type="Proteomes" id="UP000509414">
    <property type="component" value="Chromosome"/>
</dbReference>
<dbReference type="EMBL" id="CP049075">
    <property type="protein sequence ID" value="QLI05149.1"/>
    <property type="molecule type" value="Genomic_DNA"/>
</dbReference>
<evidence type="ECO:0000313" key="1">
    <source>
        <dbReference type="EMBL" id="QLI05149.1"/>
    </source>
</evidence>
<proteinExistence type="predicted"/>
<dbReference type="AlphaFoldDB" id="A0A7H9CK43"/>
<evidence type="ECO:0000313" key="2">
    <source>
        <dbReference type="Proteomes" id="UP000509414"/>
    </source>
</evidence>
<dbReference type="RefSeq" id="WP_179975717.1">
    <property type="nucleotide sequence ID" value="NZ_CP049075.1"/>
</dbReference>